<dbReference type="EMBL" id="KL142391">
    <property type="protein sequence ID" value="KDR71804.1"/>
    <property type="molecule type" value="Genomic_DNA"/>
</dbReference>
<evidence type="ECO:0000313" key="2">
    <source>
        <dbReference type="EMBL" id="KDR71804.1"/>
    </source>
</evidence>
<reference evidence="3" key="1">
    <citation type="journal article" date="2014" name="Proc. Natl. Acad. Sci. U.S.A.">
        <title>Extensive sampling of basidiomycete genomes demonstrates inadequacy of the white-rot/brown-rot paradigm for wood decay fungi.</title>
        <authorList>
            <person name="Riley R."/>
            <person name="Salamov A.A."/>
            <person name="Brown D.W."/>
            <person name="Nagy L.G."/>
            <person name="Floudas D."/>
            <person name="Held B.W."/>
            <person name="Levasseur A."/>
            <person name="Lombard V."/>
            <person name="Morin E."/>
            <person name="Otillar R."/>
            <person name="Lindquist E.A."/>
            <person name="Sun H."/>
            <person name="LaButti K.M."/>
            <person name="Schmutz J."/>
            <person name="Jabbour D."/>
            <person name="Luo H."/>
            <person name="Baker S.E."/>
            <person name="Pisabarro A.G."/>
            <person name="Walton J.D."/>
            <person name="Blanchette R.A."/>
            <person name="Henrissat B."/>
            <person name="Martin F."/>
            <person name="Cullen D."/>
            <person name="Hibbett D.S."/>
            <person name="Grigoriev I.V."/>
        </authorList>
    </citation>
    <scope>NUCLEOTIDE SEQUENCE [LARGE SCALE GENOMIC DNA]</scope>
    <source>
        <strain evidence="3">CBS 339.88</strain>
    </source>
</reference>
<evidence type="ECO:0000313" key="3">
    <source>
        <dbReference type="Proteomes" id="UP000027222"/>
    </source>
</evidence>
<feature type="compositionally biased region" description="Low complexity" evidence="1">
    <location>
        <begin position="166"/>
        <end position="179"/>
    </location>
</feature>
<organism evidence="2 3">
    <name type="scientific">Galerina marginata (strain CBS 339.88)</name>
    <dbReference type="NCBI Taxonomy" id="685588"/>
    <lineage>
        <taxon>Eukaryota</taxon>
        <taxon>Fungi</taxon>
        <taxon>Dikarya</taxon>
        <taxon>Basidiomycota</taxon>
        <taxon>Agaricomycotina</taxon>
        <taxon>Agaricomycetes</taxon>
        <taxon>Agaricomycetidae</taxon>
        <taxon>Agaricales</taxon>
        <taxon>Agaricineae</taxon>
        <taxon>Strophariaceae</taxon>
        <taxon>Galerina</taxon>
    </lineage>
</organism>
<accession>A0A067SVS0</accession>
<feature type="compositionally biased region" description="Basic and acidic residues" evidence="1">
    <location>
        <begin position="180"/>
        <end position="190"/>
    </location>
</feature>
<protein>
    <submittedName>
        <fullName evidence="2">Uncharacterized protein</fullName>
    </submittedName>
</protein>
<name>A0A067SVS0_GALM3</name>
<keyword evidence="3" id="KW-1185">Reference proteome</keyword>
<gene>
    <name evidence="2" type="ORF">GALMADRAFT_143588</name>
</gene>
<dbReference type="HOGENOM" id="CLU_1652267_0_0_1"/>
<dbReference type="Proteomes" id="UP000027222">
    <property type="component" value="Unassembled WGS sequence"/>
</dbReference>
<evidence type="ECO:0000256" key="1">
    <source>
        <dbReference type="SAM" id="MobiDB-lite"/>
    </source>
</evidence>
<feature type="region of interest" description="Disordered" evidence="1">
    <location>
        <begin position="152"/>
        <end position="190"/>
    </location>
</feature>
<sequence length="190" mass="20844">MSTVLVRVVLRHAKDLVHRGQQPAVSSIYNLSKRDPSPRAPRPRHFKAWEILESSMCSHPLLTTATPPPPRRRLAHSLEVGSAQPTGEAAARLLLLVRDWTRQPVAQQQFVLLLLGDIGDKRFIACHSRVCRTIPLAYGLWRTTHSTSAAVVTSSPTSIGRHHEASTAVTPSATSTASSEGDKRAAARRR</sequence>
<dbReference type="AlphaFoldDB" id="A0A067SVS0"/>
<proteinExistence type="predicted"/>